<evidence type="ECO:0000313" key="3">
    <source>
        <dbReference type="EMBL" id="QEC77021.1"/>
    </source>
</evidence>
<feature type="region of interest" description="Disordered" evidence="1">
    <location>
        <begin position="130"/>
        <end position="161"/>
    </location>
</feature>
<evidence type="ECO:0000313" key="4">
    <source>
        <dbReference type="Proteomes" id="UP000321362"/>
    </source>
</evidence>
<name>A0A5B8W063_9SPHI</name>
<dbReference type="AlphaFoldDB" id="A0A5B8W063"/>
<reference evidence="3 4" key="1">
    <citation type="journal article" date="2013" name="J. Microbiol.">
        <title>Mucilaginibacter ginsenosidivorax sp. nov., with ginsenoside converting activity isolated from sediment.</title>
        <authorList>
            <person name="Kim J.K."/>
            <person name="Choi T.E."/>
            <person name="Liu Q.M."/>
            <person name="Park H.Y."/>
            <person name="Yi T.H."/>
            <person name="Yoon M.H."/>
            <person name="Kim S.C."/>
            <person name="Im W.T."/>
        </authorList>
    </citation>
    <scope>NUCLEOTIDE SEQUENCE [LARGE SCALE GENOMIC DNA]</scope>
    <source>
        <strain evidence="3 4">KHI28</strain>
    </source>
</reference>
<dbReference type="RefSeq" id="WP_147054349.1">
    <property type="nucleotide sequence ID" value="NZ_CP042437.1"/>
</dbReference>
<evidence type="ECO:0000256" key="1">
    <source>
        <dbReference type="SAM" id="MobiDB-lite"/>
    </source>
</evidence>
<organism evidence="3 4">
    <name type="scientific">Mucilaginibacter ginsenosidivorax</name>
    <dbReference type="NCBI Taxonomy" id="862126"/>
    <lineage>
        <taxon>Bacteria</taxon>
        <taxon>Pseudomonadati</taxon>
        <taxon>Bacteroidota</taxon>
        <taxon>Sphingobacteriia</taxon>
        <taxon>Sphingobacteriales</taxon>
        <taxon>Sphingobacteriaceae</taxon>
        <taxon>Mucilaginibacter</taxon>
    </lineage>
</organism>
<evidence type="ECO:0008006" key="5">
    <source>
        <dbReference type="Google" id="ProtNLM"/>
    </source>
</evidence>
<accession>A0A5B8W063</accession>
<dbReference type="KEGG" id="mgk:FSB76_14110"/>
<keyword evidence="2" id="KW-0732">Signal</keyword>
<dbReference type="Proteomes" id="UP000321362">
    <property type="component" value="Chromosome"/>
</dbReference>
<gene>
    <name evidence="3" type="ORF">FSB76_14110</name>
</gene>
<evidence type="ECO:0000256" key="2">
    <source>
        <dbReference type="SAM" id="SignalP"/>
    </source>
</evidence>
<dbReference type="OrthoDB" id="1488584at2"/>
<feature type="chain" id="PRO_5023002005" description="FHA domain-containing protein" evidence="2">
    <location>
        <begin position="20"/>
        <end position="852"/>
    </location>
</feature>
<dbReference type="EMBL" id="CP042437">
    <property type="protein sequence ID" value="QEC77021.1"/>
    <property type="molecule type" value="Genomic_DNA"/>
</dbReference>
<feature type="signal peptide" evidence="2">
    <location>
        <begin position="1"/>
        <end position="19"/>
    </location>
</feature>
<keyword evidence="4" id="KW-1185">Reference proteome</keyword>
<protein>
    <recommendedName>
        <fullName evidence="5">FHA domain-containing protein</fullName>
    </recommendedName>
</protein>
<proteinExistence type="predicted"/>
<sequence>MKKIHPTLIFLLFTQSLFAQTKIIFNLSDKSVSVNNKIITKDAFTIDVKKGDHIEIGIEKAGSKPYSVDLVTSTDKITLSQNDFKTGNILTDNTLKYKSLQLDKGFNIAISQGDLFIKKNIQLHIVEAKTTKKDSSTPKGKNPPKSDQGTAGTAVAPPPAKKKETTYQLGFPYYDAITLTNYKTIRPTLLDSILATYTIPAGINSPKEINKVLDNPFFKISTIADDLKTKLEEGRKNEGKNDGQADAQSAETIAASVGASIGGLGVTTFADGISKFLIKRGKQELSLSFFEKFKKVIDNNKDLTTLFPATFPLLDAIDEDIYNYSAYLQNLREAFKKDINALPKNLPGIVDNHTEYFKKHEKLEAELLGACYLALQVQLEAHPGDILANIPDSILNKFDNLSADTTKHYFKGSIQTLQLLSNALRDTASGEKAAYWVNASQIRRLTSNPVTLEVFFALLYQKAIIDYQRIVYDDKHTLTAIFDTVAPMIKAKQQILADYKQFIADFGTRADQLNKMVKAGKSEPDSASVEKYAAYFKATVGILEQASDVGNLPFPVGNSKTIYAALKTKDFHQKFKPYFDISNNIADMAVDISNKNYSSAINNAVLVYNSILTKPLTQEATAAQTQKANLKAGPKLDSAAKASKIATAQADTVKSKMTEFVKYGSFMAAVATAKTSDDVENAIEAAALPVGSYSIKQKSEFNISLNGYVGYAWDFTKLPGKSNNRLFANGIYAPVGFSGSVGLHGGKCGALTLFASLIDVGSLVSYNLKGDTTASKLKQDIRLESIISPSAQLFYEIPKWPLAFGFGWRRTPKLFFSKDSGFTVVQPQSVFNVSILIDIPITTLFNTPHKVK</sequence>